<dbReference type="Proteomes" id="UP000071065">
    <property type="component" value="Chromosome"/>
</dbReference>
<sequence>MKQQKRQYYSKRYVLFPGLTLILAGFIFLWLENRFYQYVDDAGRLHESLFLPLGVFSVMLGLIIVLLWTGLKVIHILKSRR</sequence>
<dbReference type="PATRIC" id="fig|570277.3.peg.4069"/>
<evidence type="ECO:0000259" key="2">
    <source>
        <dbReference type="Pfam" id="PF13127"/>
    </source>
</evidence>
<dbReference type="Pfam" id="PF13127">
    <property type="entry name" value="DUF3955"/>
    <property type="match status" value="1"/>
</dbReference>
<reference evidence="3 4" key="1">
    <citation type="journal article" date="2016" name="Front. Microbiol.">
        <title>Genomic Insight into the Host-Endosymbiont Relationship of Endozoicomonas montiporae CL-33(T) with its Coral Host.</title>
        <authorList>
            <person name="Ding J.-Y."/>
            <person name="Shiu J.-H."/>
            <person name="Chen W.-M."/>
            <person name="Chiang Y.-R."/>
            <person name="Tang S.-L."/>
        </authorList>
    </citation>
    <scope>NUCLEOTIDE SEQUENCE [LARGE SCALE GENOMIC DNA]</scope>
    <source>
        <strain evidence="3 4">CL-33</strain>
    </source>
</reference>
<protein>
    <recommendedName>
        <fullName evidence="2">DUF3955 domain-containing protein</fullName>
    </recommendedName>
</protein>
<evidence type="ECO:0000313" key="4">
    <source>
        <dbReference type="Proteomes" id="UP000071065"/>
    </source>
</evidence>
<keyword evidence="1" id="KW-0812">Transmembrane</keyword>
<evidence type="ECO:0000313" key="3">
    <source>
        <dbReference type="EMBL" id="AMO57724.1"/>
    </source>
</evidence>
<dbReference type="EMBL" id="CP013251">
    <property type="protein sequence ID" value="AMO57724.1"/>
    <property type="molecule type" value="Genomic_DNA"/>
</dbReference>
<gene>
    <name evidence="3" type="ORF">EZMO1_3774</name>
</gene>
<dbReference type="KEGG" id="emp:EZMO1_3774"/>
<name>A0A142BG48_9GAMM</name>
<dbReference type="InterPro" id="IPR025016">
    <property type="entry name" value="DUF3955"/>
</dbReference>
<feature type="transmembrane region" description="Helical" evidence="1">
    <location>
        <begin position="51"/>
        <end position="71"/>
    </location>
</feature>
<feature type="domain" description="DUF3955" evidence="2">
    <location>
        <begin position="18"/>
        <end position="66"/>
    </location>
</feature>
<dbReference type="STRING" id="570277.EZMO1_3774"/>
<keyword evidence="1" id="KW-0472">Membrane</keyword>
<proteinExistence type="predicted"/>
<dbReference type="AlphaFoldDB" id="A0A142BG48"/>
<evidence type="ECO:0000256" key="1">
    <source>
        <dbReference type="SAM" id="Phobius"/>
    </source>
</evidence>
<feature type="transmembrane region" description="Helical" evidence="1">
    <location>
        <begin position="12"/>
        <end position="31"/>
    </location>
</feature>
<keyword evidence="1" id="KW-1133">Transmembrane helix</keyword>
<accession>A0A142BG48</accession>
<organism evidence="3 4">
    <name type="scientific">Endozoicomonas montiporae CL-33</name>
    <dbReference type="NCBI Taxonomy" id="570277"/>
    <lineage>
        <taxon>Bacteria</taxon>
        <taxon>Pseudomonadati</taxon>
        <taxon>Pseudomonadota</taxon>
        <taxon>Gammaproteobacteria</taxon>
        <taxon>Oceanospirillales</taxon>
        <taxon>Endozoicomonadaceae</taxon>
        <taxon>Endozoicomonas</taxon>
    </lineage>
</organism>